<accession>A0A2T7PDB7</accession>
<sequence length="176" mass="19428">MVVLQRTLNAENVPRLVTTLQSVALLTSGSSKIHAVEEEEEAYMGMIVGSLTTDPWKVSLLMEDADNVFKLDTGADVTVVPQTAVPAAKRPLQKVRKKLYGPGHVEIAVEGMFKAKLTYKNVSTLQDVYVVKTLEEPLLGRPAITALKLIERINIVIEQGWAINFPKGPDEKLGWF</sequence>
<evidence type="ECO:0000313" key="3">
    <source>
        <dbReference type="EMBL" id="PVD31414.1"/>
    </source>
</evidence>
<keyword evidence="1" id="KW-0378">Hydrolase</keyword>
<dbReference type="InterPro" id="IPR018061">
    <property type="entry name" value="Retropepsins"/>
</dbReference>
<gene>
    <name evidence="3" type="ORF">C0Q70_06826</name>
</gene>
<name>A0A2T7PDB7_POMCA</name>
<dbReference type="EMBL" id="PZQS01000004">
    <property type="protein sequence ID" value="PVD31414.1"/>
    <property type="molecule type" value="Genomic_DNA"/>
</dbReference>
<dbReference type="PROSITE" id="PS50175">
    <property type="entry name" value="ASP_PROT_RETROV"/>
    <property type="match status" value="1"/>
</dbReference>
<dbReference type="STRING" id="400727.A0A2T7PDB7"/>
<evidence type="ECO:0000256" key="1">
    <source>
        <dbReference type="ARBA" id="ARBA00022801"/>
    </source>
</evidence>
<dbReference type="Pfam" id="PF00077">
    <property type="entry name" value="RVP"/>
    <property type="match status" value="1"/>
</dbReference>
<dbReference type="InterPro" id="IPR021109">
    <property type="entry name" value="Peptidase_aspartic_dom_sf"/>
</dbReference>
<reference evidence="3 4" key="1">
    <citation type="submission" date="2018-04" db="EMBL/GenBank/DDBJ databases">
        <title>The genome of golden apple snail Pomacea canaliculata provides insight into stress tolerance and invasive adaptation.</title>
        <authorList>
            <person name="Liu C."/>
            <person name="Liu B."/>
            <person name="Ren Y."/>
            <person name="Zhang Y."/>
            <person name="Wang H."/>
            <person name="Li S."/>
            <person name="Jiang F."/>
            <person name="Yin L."/>
            <person name="Zhang G."/>
            <person name="Qian W."/>
            <person name="Fan W."/>
        </authorList>
    </citation>
    <scope>NUCLEOTIDE SEQUENCE [LARGE SCALE GENOMIC DNA]</scope>
    <source>
        <strain evidence="3">SZHN2017</strain>
        <tissue evidence="3">Muscle</tissue>
    </source>
</reference>
<dbReference type="AlphaFoldDB" id="A0A2T7PDB7"/>
<evidence type="ECO:0000313" key="4">
    <source>
        <dbReference type="Proteomes" id="UP000245119"/>
    </source>
</evidence>
<comment type="caution">
    <text evidence="3">The sequence shown here is derived from an EMBL/GenBank/DDBJ whole genome shotgun (WGS) entry which is preliminary data.</text>
</comment>
<proteinExistence type="predicted"/>
<organism evidence="3 4">
    <name type="scientific">Pomacea canaliculata</name>
    <name type="common">Golden apple snail</name>
    <dbReference type="NCBI Taxonomy" id="400727"/>
    <lineage>
        <taxon>Eukaryota</taxon>
        <taxon>Metazoa</taxon>
        <taxon>Spiralia</taxon>
        <taxon>Lophotrochozoa</taxon>
        <taxon>Mollusca</taxon>
        <taxon>Gastropoda</taxon>
        <taxon>Caenogastropoda</taxon>
        <taxon>Architaenioglossa</taxon>
        <taxon>Ampullarioidea</taxon>
        <taxon>Ampullariidae</taxon>
        <taxon>Pomacea</taxon>
    </lineage>
</organism>
<dbReference type="SUPFAM" id="SSF50630">
    <property type="entry name" value="Acid proteases"/>
    <property type="match status" value="1"/>
</dbReference>
<dbReference type="Gene3D" id="2.40.70.10">
    <property type="entry name" value="Acid Proteases"/>
    <property type="match status" value="1"/>
</dbReference>
<dbReference type="GO" id="GO:0004190">
    <property type="term" value="F:aspartic-type endopeptidase activity"/>
    <property type="evidence" value="ECO:0007669"/>
    <property type="project" value="InterPro"/>
</dbReference>
<dbReference type="GO" id="GO:0006508">
    <property type="term" value="P:proteolysis"/>
    <property type="evidence" value="ECO:0007669"/>
    <property type="project" value="InterPro"/>
</dbReference>
<feature type="domain" description="Peptidase A2" evidence="2">
    <location>
        <begin position="71"/>
        <end position="143"/>
    </location>
</feature>
<dbReference type="Proteomes" id="UP000245119">
    <property type="component" value="Linkage Group LG4"/>
</dbReference>
<protein>
    <recommendedName>
        <fullName evidence="2">Peptidase A2 domain-containing protein</fullName>
    </recommendedName>
</protein>
<keyword evidence="4" id="KW-1185">Reference proteome</keyword>
<dbReference type="InterPro" id="IPR001995">
    <property type="entry name" value="Peptidase_A2_cat"/>
</dbReference>
<evidence type="ECO:0000259" key="2">
    <source>
        <dbReference type="PROSITE" id="PS50175"/>
    </source>
</evidence>